<evidence type="ECO:0000313" key="2">
    <source>
        <dbReference type="Proteomes" id="UP001367508"/>
    </source>
</evidence>
<name>A0AAN9PYF7_CANGL</name>
<dbReference type="Proteomes" id="UP001367508">
    <property type="component" value="Unassembled WGS sequence"/>
</dbReference>
<comment type="caution">
    <text evidence="1">The sequence shown here is derived from an EMBL/GenBank/DDBJ whole genome shotgun (WGS) entry which is preliminary data.</text>
</comment>
<protein>
    <submittedName>
        <fullName evidence="1">Uncharacterized protein</fullName>
    </submittedName>
</protein>
<reference evidence="1 2" key="1">
    <citation type="submission" date="2024-01" db="EMBL/GenBank/DDBJ databases">
        <title>The genomes of 5 underutilized Papilionoideae crops provide insights into root nodulation and disease resistanc.</title>
        <authorList>
            <person name="Jiang F."/>
        </authorList>
    </citation>
    <scope>NUCLEOTIDE SEQUENCE [LARGE SCALE GENOMIC DNA]</scope>
    <source>
        <strain evidence="1">LVBAO_FW01</strain>
        <tissue evidence="1">Leaves</tissue>
    </source>
</reference>
<evidence type="ECO:0000313" key="1">
    <source>
        <dbReference type="EMBL" id="KAK7315756.1"/>
    </source>
</evidence>
<dbReference type="EMBL" id="JAYMYQ010000008">
    <property type="protein sequence ID" value="KAK7315756.1"/>
    <property type="molecule type" value="Genomic_DNA"/>
</dbReference>
<sequence>MIPRKNAQGIKPSFKSQVKISIVLVMEPMSSLISITNEVLKGSNARKLESVDLACAWPSGWCAAWYPETSVKWGPALHVALQLGLGKSNRGNCTWHSYWHQIGLFPASQGHPKLGYGHVIRP</sequence>
<proteinExistence type="predicted"/>
<accession>A0AAN9PYF7</accession>
<keyword evidence="2" id="KW-1185">Reference proteome</keyword>
<gene>
    <name evidence="1" type="ORF">VNO77_34328</name>
</gene>
<organism evidence="1 2">
    <name type="scientific">Canavalia gladiata</name>
    <name type="common">Sword bean</name>
    <name type="synonym">Dolichos gladiatus</name>
    <dbReference type="NCBI Taxonomy" id="3824"/>
    <lineage>
        <taxon>Eukaryota</taxon>
        <taxon>Viridiplantae</taxon>
        <taxon>Streptophyta</taxon>
        <taxon>Embryophyta</taxon>
        <taxon>Tracheophyta</taxon>
        <taxon>Spermatophyta</taxon>
        <taxon>Magnoliopsida</taxon>
        <taxon>eudicotyledons</taxon>
        <taxon>Gunneridae</taxon>
        <taxon>Pentapetalae</taxon>
        <taxon>rosids</taxon>
        <taxon>fabids</taxon>
        <taxon>Fabales</taxon>
        <taxon>Fabaceae</taxon>
        <taxon>Papilionoideae</taxon>
        <taxon>50 kb inversion clade</taxon>
        <taxon>NPAAA clade</taxon>
        <taxon>indigoferoid/millettioid clade</taxon>
        <taxon>Phaseoleae</taxon>
        <taxon>Canavalia</taxon>
    </lineage>
</organism>
<dbReference type="AlphaFoldDB" id="A0AAN9PYF7"/>